<dbReference type="AlphaFoldDB" id="A0A2I2GFK4"/>
<dbReference type="InterPro" id="IPR036864">
    <property type="entry name" value="Zn2-C6_fun-type_DNA-bd_sf"/>
</dbReference>
<evidence type="ECO:0000256" key="1">
    <source>
        <dbReference type="ARBA" id="ARBA00023015"/>
    </source>
</evidence>
<accession>A0A2I2GFK4</accession>
<dbReference type="GO" id="GO:0008270">
    <property type="term" value="F:zinc ion binding"/>
    <property type="evidence" value="ECO:0007669"/>
    <property type="project" value="InterPro"/>
</dbReference>
<proteinExistence type="predicted"/>
<sequence>MFATLRDLDSQSMVATEASTVPPPYNRPPHIVCQWCRSKKLKCSGFSTKGCARCRASNAECVPVSRSSRNAAVKRNQRIRPTGQDLTSPPDNLVRESSHCSPPFDIHSPSSEKHPSDGIASCPPIAQLESLPDSDPDCLEHLPYELHHSMTQEFLPPLPINWNLDGNKSSPESITLASSRDVNDQPGTQNLEASWKSFTDSIGEECGPRSDTSPCQCIHHALEMLDDFCGQEYTPGPACLGDNGFMLQRLATLRSGVRKLESLTACFRCRGAQRPMTLFVLLSERLVNHLLLTLETPIPDPVSAGLFASSVLIRRESNGVWPCVTPSTAFENSTDYPVDDRDNIMTLSCGTNSLDVTAETSSLLTLLRLTTLQQLRIVLSKLWDRAQMEQWGGHLKTLRHQQNQLRAMDVAMKAQLTVEAN</sequence>
<feature type="region of interest" description="Disordered" evidence="5">
    <location>
        <begin position="1"/>
        <end position="21"/>
    </location>
</feature>
<dbReference type="Pfam" id="PF00172">
    <property type="entry name" value="Zn_clus"/>
    <property type="match status" value="1"/>
</dbReference>
<reference evidence="7 8" key="1">
    <citation type="submission" date="2016-12" db="EMBL/GenBank/DDBJ databases">
        <title>The genomes of Aspergillus section Nigri reveals drivers in fungal speciation.</title>
        <authorList>
            <consortium name="DOE Joint Genome Institute"/>
            <person name="Vesth T.C."/>
            <person name="Nybo J."/>
            <person name="Theobald S."/>
            <person name="Brandl J."/>
            <person name="Frisvad J.C."/>
            <person name="Nielsen K.F."/>
            <person name="Lyhne E.K."/>
            <person name="Kogle M.E."/>
            <person name="Kuo A."/>
            <person name="Riley R."/>
            <person name="Clum A."/>
            <person name="Nolan M."/>
            <person name="Lipzen A."/>
            <person name="Salamov A."/>
            <person name="Henrissat B."/>
            <person name="Wiebenga A."/>
            <person name="De Vries R.P."/>
            <person name="Grigoriev I.V."/>
            <person name="Mortensen U.H."/>
            <person name="Andersen M.R."/>
            <person name="Baker S.E."/>
        </authorList>
    </citation>
    <scope>NUCLEOTIDE SEQUENCE [LARGE SCALE GENOMIC DNA]</scope>
    <source>
        <strain evidence="7 8">IBT 23096</strain>
    </source>
</reference>
<evidence type="ECO:0000256" key="2">
    <source>
        <dbReference type="ARBA" id="ARBA00023125"/>
    </source>
</evidence>
<dbReference type="GO" id="GO:0009893">
    <property type="term" value="P:positive regulation of metabolic process"/>
    <property type="evidence" value="ECO:0007669"/>
    <property type="project" value="UniProtKB-ARBA"/>
</dbReference>
<keyword evidence="1" id="KW-0805">Transcription regulation</keyword>
<feature type="domain" description="Zn(2)-C6 fungal-type" evidence="6">
    <location>
        <begin position="32"/>
        <end position="62"/>
    </location>
</feature>
<keyword evidence="8" id="KW-1185">Reference proteome</keyword>
<dbReference type="VEuPathDB" id="FungiDB:P170DRAFT_471597"/>
<comment type="caution">
    <text evidence="7">The sequence shown here is derived from an EMBL/GenBank/DDBJ whole genome shotgun (WGS) entry which is preliminary data.</text>
</comment>
<keyword evidence="2" id="KW-0238">DNA-binding</keyword>
<dbReference type="SUPFAM" id="SSF57701">
    <property type="entry name" value="Zn2/Cys6 DNA-binding domain"/>
    <property type="match status" value="1"/>
</dbReference>
<evidence type="ECO:0000256" key="5">
    <source>
        <dbReference type="SAM" id="MobiDB-lite"/>
    </source>
</evidence>
<feature type="region of interest" description="Disordered" evidence="5">
    <location>
        <begin position="171"/>
        <end position="190"/>
    </location>
</feature>
<dbReference type="GO" id="GO:0003677">
    <property type="term" value="F:DNA binding"/>
    <property type="evidence" value="ECO:0007669"/>
    <property type="project" value="UniProtKB-KW"/>
</dbReference>
<dbReference type="GeneID" id="36560556"/>
<keyword evidence="4" id="KW-0539">Nucleus</keyword>
<dbReference type="OrthoDB" id="4491784at2759"/>
<evidence type="ECO:0000256" key="3">
    <source>
        <dbReference type="ARBA" id="ARBA00023163"/>
    </source>
</evidence>
<evidence type="ECO:0000256" key="4">
    <source>
        <dbReference type="ARBA" id="ARBA00023242"/>
    </source>
</evidence>
<feature type="compositionally biased region" description="Polar residues" evidence="5">
    <location>
        <begin position="10"/>
        <end position="19"/>
    </location>
</feature>
<evidence type="ECO:0000313" key="8">
    <source>
        <dbReference type="Proteomes" id="UP000234275"/>
    </source>
</evidence>
<dbReference type="InterPro" id="IPR001138">
    <property type="entry name" value="Zn2Cys6_DnaBD"/>
</dbReference>
<dbReference type="CDD" id="cd00067">
    <property type="entry name" value="GAL4"/>
    <property type="match status" value="1"/>
</dbReference>
<dbReference type="RefSeq" id="XP_024706970.1">
    <property type="nucleotide sequence ID" value="XM_024852858.1"/>
</dbReference>
<dbReference type="Gene3D" id="4.10.240.10">
    <property type="entry name" value="Zn(2)-C6 fungal-type DNA-binding domain"/>
    <property type="match status" value="1"/>
</dbReference>
<dbReference type="GO" id="GO:0000981">
    <property type="term" value="F:DNA-binding transcription factor activity, RNA polymerase II-specific"/>
    <property type="evidence" value="ECO:0007669"/>
    <property type="project" value="InterPro"/>
</dbReference>
<gene>
    <name evidence="7" type="ORF">P170DRAFT_471597</name>
</gene>
<protein>
    <recommendedName>
        <fullName evidence="6">Zn(2)-C6 fungal-type domain-containing protein</fullName>
    </recommendedName>
</protein>
<organism evidence="7 8">
    <name type="scientific">Aspergillus steynii IBT 23096</name>
    <dbReference type="NCBI Taxonomy" id="1392250"/>
    <lineage>
        <taxon>Eukaryota</taxon>
        <taxon>Fungi</taxon>
        <taxon>Dikarya</taxon>
        <taxon>Ascomycota</taxon>
        <taxon>Pezizomycotina</taxon>
        <taxon>Eurotiomycetes</taxon>
        <taxon>Eurotiomycetidae</taxon>
        <taxon>Eurotiales</taxon>
        <taxon>Aspergillaceae</taxon>
        <taxon>Aspergillus</taxon>
        <taxon>Aspergillus subgen. Circumdati</taxon>
    </lineage>
</organism>
<dbReference type="PROSITE" id="PS00463">
    <property type="entry name" value="ZN2_CY6_FUNGAL_1"/>
    <property type="match status" value="1"/>
</dbReference>
<dbReference type="Proteomes" id="UP000234275">
    <property type="component" value="Unassembled WGS sequence"/>
</dbReference>
<dbReference type="PROSITE" id="PS50048">
    <property type="entry name" value="ZN2_CY6_FUNGAL_2"/>
    <property type="match status" value="1"/>
</dbReference>
<name>A0A2I2GFK4_9EURO</name>
<feature type="region of interest" description="Disordered" evidence="5">
    <location>
        <begin position="72"/>
        <end position="126"/>
    </location>
</feature>
<evidence type="ECO:0000259" key="6">
    <source>
        <dbReference type="PROSITE" id="PS50048"/>
    </source>
</evidence>
<dbReference type="EMBL" id="MSFO01000002">
    <property type="protein sequence ID" value="PLB51668.1"/>
    <property type="molecule type" value="Genomic_DNA"/>
</dbReference>
<evidence type="ECO:0000313" key="7">
    <source>
        <dbReference type="EMBL" id="PLB51668.1"/>
    </source>
</evidence>
<keyword evidence="3" id="KW-0804">Transcription</keyword>